<dbReference type="Proteomes" id="UP001054945">
    <property type="component" value="Unassembled WGS sequence"/>
</dbReference>
<keyword evidence="2" id="KW-1185">Reference proteome</keyword>
<evidence type="ECO:0000313" key="2">
    <source>
        <dbReference type="Proteomes" id="UP001054945"/>
    </source>
</evidence>
<accession>A0AAV4RQY8</accession>
<comment type="caution">
    <text evidence="1">The sequence shown here is derived from an EMBL/GenBank/DDBJ whole genome shotgun (WGS) entry which is preliminary data.</text>
</comment>
<reference evidence="1 2" key="1">
    <citation type="submission" date="2021-06" db="EMBL/GenBank/DDBJ databases">
        <title>Caerostris extrusa draft genome.</title>
        <authorList>
            <person name="Kono N."/>
            <person name="Arakawa K."/>
        </authorList>
    </citation>
    <scope>NUCLEOTIDE SEQUENCE [LARGE SCALE GENOMIC DNA]</scope>
</reference>
<evidence type="ECO:0000313" key="1">
    <source>
        <dbReference type="EMBL" id="GIY24668.1"/>
    </source>
</evidence>
<dbReference type="AlphaFoldDB" id="A0AAV4RQY8"/>
<sequence>MILFGQQVEIALESDGTKLVGTQTVASGDGDGVEKNLCSTLLDGTLKQQQIDRTCVKIASTGERGNDKWMKQRRRSRIAEMLSCRNIHQSI</sequence>
<protein>
    <submittedName>
        <fullName evidence="1">Uncharacterized protein</fullName>
    </submittedName>
</protein>
<organism evidence="1 2">
    <name type="scientific">Caerostris extrusa</name>
    <name type="common">Bark spider</name>
    <name type="synonym">Caerostris bankana</name>
    <dbReference type="NCBI Taxonomy" id="172846"/>
    <lineage>
        <taxon>Eukaryota</taxon>
        <taxon>Metazoa</taxon>
        <taxon>Ecdysozoa</taxon>
        <taxon>Arthropoda</taxon>
        <taxon>Chelicerata</taxon>
        <taxon>Arachnida</taxon>
        <taxon>Araneae</taxon>
        <taxon>Araneomorphae</taxon>
        <taxon>Entelegynae</taxon>
        <taxon>Araneoidea</taxon>
        <taxon>Araneidae</taxon>
        <taxon>Caerostris</taxon>
    </lineage>
</organism>
<dbReference type="EMBL" id="BPLR01008436">
    <property type="protein sequence ID" value="GIY24668.1"/>
    <property type="molecule type" value="Genomic_DNA"/>
</dbReference>
<proteinExistence type="predicted"/>
<gene>
    <name evidence="1" type="ORF">CEXT_318461</name>
</gene>
<name>A0AAV4RQY8_CAEEX</name>